<sequence length="269" mass="31618">MKISTKDQQLFEHRFWLQILGDHSRFIFQSLAPDECAEIEQANHFIHSFDTLLDYARQDLHEEEVASLTQQASDLTERLREFKLHLLQRQLVGKISFSLPPTFVNHMVNELEEYQRILHAFLTGHPVPYEHPVHYHLLWLSDAAGHAASITSLLDMVEKDVQQKSEHFTKKFEDFYQKAVELAGYLRTNLQDFPALHRFNHQAEMEIKLFQIFLHELQEMRMHNAVLGVLSPLMADHMSREECYYLMKLSEVSDVKAPDCYPTKPRIES</sequence>
<dbReference type="Pfam" id="PF11155">
    <property type="entry name" value="DUF2935"/>
    <property type="match status" value="2"/>
</dbReference>
<accession>A0A3M8DDN9</accession>
<keyword evidence="1" id="KW-0175">Coiled coil</keyword>
<organism evidence="2 3">
    <name type="scientific">Brevibacillus panacihumi</name>
    <dbReference type="NCBI Taxonomy" id="497735"/>
    <lineage>
        <taxon>Bacteria</taxon>
        <taxon>Bacillati</taxon>
        <taxon>Bacillota</taxon>
        <taxon>Bacilli</taxon>
        <taxon>Bacillales</taxon>
        <taxon>Paenibacillaceae</taxon>
        <taxon>Brevibacillus</taxon>
    </lineage>
</organism>
<dbReference type="Proteomes" id="UP000281915">
    <property type="component" value="Unassembled WGS sequence"/>
</dbReference>
<dbReference type="RefSeq" id="WP_122911629.1">
    <property type="nucleotide sequence ID" value="NZ_RHHT01000002.1"/>
</dbReference>
<dbReference type="InterPro" id="IPR021328">
    <property type="entry name" value="CotB-like"/>
</dbReference>
<dbReference type="AlphaFoldDB" id="A0A3M8DDN9"/>
<comment type="caution">
    <text evidence="2">The sequence shown here is derived from an EMBL/GenBank/DDBJ whole genome shotgun (WGS) entry which is preliminary data.</text>
</comment>
<feature type="coiled-coil region" evidence="1">
    <location>
        <begin position="58"/>
        <end position="85"/>
    </location>
</feature>
<protein>
    <submittedName>
        <fullName evidence="2">DUF2935 domain-containing protein</fullName>
    </submittedName>
</protein>
<dbReference type="SUPFAM" id="SSF158430">
    <property type="entry name" value="Bacillus cereus metalloprotein-like"/>
    <property type="match status" value="2"/>
</dbReference>
<proteinExistence type="predicted"/>
<evidence type="ECO:0000313" key="2">
    <source>
        <dbReference type="EMBL" id="RNB86118.1"/>
    </source>
</evidence>
<evidence type="ECO:0000256" key="1">
    <source>
        <dbReference type="SAM" id="Coils"/>
    </source>
</evidence>
<evidence type="ECO:0000313" key="3">
    <source>
        <dbReference type="Proteomes" id="UP000281915"/>
    </source>
</evidence>
<reference evidence="2 3" key="1">
    <citation type="submission" date="2018-10" db="EMBL/GenBank/DDBJ databases">
        <title>Phylogenomics of Brevibacillus.</title>
        <authorList>
            <person name="Dunlap C."/>
        </authorList>
    </citation>
    <scope>NUCLEOTIDE SEQUENCE [LARGE SCALE GENOMIC DNA]</scope>
    <source>
        <strain evidence="2 3">JCM 15085</strain>
    </source>
</reference>
<name>A0A3M8DDN9_9BACL</name>
<dbReference type="Gene3D" id="1.20.1260.120">
    <property type="entry name" value="Protein of unknown function DUF2935"/>
    <property type="match status" value="1"/>
</dbReference>
<dbReference type="EMBL" id="RHHT01000002">
    <property type="protein sequence ID" value="RNB86118.1"/>
    <property type="molecule type" value="Genomic_DNA"/>
</dbReference>
<gene>
    <name evidence="2" type="ORF">EDM58_00775</name>
</gene>